<dbReference type="GO" id="GO:0044341">
    <property type="term" value="P:sodium-dependent phosphate transport"/>
    <property type="evidence" value="ECO:0007669"/>
    <property type="project" value="InterPro"/>
</dbReference>
<feature type="transmembrane region" description="Helical" evidence="6">
    <location>
        <begin position="192"/>
        <end position="211"/>
    </location>
</feature>
<feature type="transmembrane region" description="Helical" evidence="6">
    <location>
        <begin position="20"/>
        <end position="38"/>
    </location>
</feature>
<dbReference type="NCBIfam" id="TIGR00704">
    <property type="entry name" value="NaPi_cotrn_rel"/>
    <property type="match status" value="1"/>
</dbReference>
<dbReference type="GO" id="GO:0005886">
    <property type="term" value="C:plasma membrane"/>
    <property type="evidence" value="ECO:0007669"/>
    <property type="project" value="UniProtKB-SubCell"/>
</dbReference>
<keyword evidence="3 6" id="KW-0812">Transmembrane</keyword>
<feature type="transmembrane region" description="Helical" evidence="6">
    <location>
        <begin position="66"/>
        <end position="92"/>
    </location>
</feature>
<comment type="subcellular location">
    <subcellularLocation>
        <location evidence="1">Cell membrane</location>
        <topology evidence="1">Multi-pass membrane protein</topology>
    </subcellularLocation>
</comment>
<dbReference type="RefSeq" id="WP_245935600.1">
    <property type="nucleotide sequence ID" value="NZ_QGDO01000002.1"/>
</dbReference>
<keyword evidence="4 6" id="KW-1133">Transmembrane helix</keyword>
<dbReference type="Pfam" id="PF02690">
    <property type="entry name" value="Na_Pi_cotrans"/>
    <property type="match status" value="2"/>
</dbReference>
<keyword evidence="2" id="KW-1003">Cell membrane</keyword>
<dbReference type="EMBL" id="QGDO01000002">
    <property type="protein sequence ID" value="PWJ42754.1"/>
    <property type="molecule type" value="Genomic_DNA"/>
</dbReference>
<reference evidence="8 9" key="1">
    <citation type="submission" date="2018-03" db="EMBL/GenBank/DDBJ databases">
        <title>Genomic Encyclopedia of Archaeal and Bacterial Type Strains, Phase II (KMG-II): from individual species to whole genera.</title>
        <authorList>
            <person name="Goeker M."/>
        </authorList>
    </citation>
    <scope>NUCLEOTIDE SEQUENCE [LARGE SCALE GENOMIC DNA]</scope>
    <source>
        <strain evidence="8 9">DSM 28229</strain>
    </source>
</reference>
<dbReference type="NCBIfam" id="NF037997">
    <property type="entry name" value="Na_Pi_symport"/>
    <property type="match status" value="1"/>
</dbReference>
<evidence type="ECO:0000256" key="2">
    <source>
        <dbReference type="ARBA" id="ARBA00022475"/>
    </source>
</evidence>
<evidence type="ECO:0000313" key="9">
    <source>
        <dbReference type="Proteomes" id="UP000245535"/>
    </source>
</evidence>
<proteinExistence type="predicted"/>
<dbReference type="InterPro" id="IPR026022">
    <property type="entry name" value="PhoU_dom"/>
</dbReference>
<dbReference type="GO" id="GO:0005436">
    <property type="term" value="F:sodium:phosphate symporter activity"/>
    <property type="evidence" value="ECO:0007669"/>
    <property type="project" value="InterPro"/>
</dbReference>
<dbReference type="InterPro" id="IPR003841">
    <property type="entry name" value="Na/Pi_transpt"/>
</dbReference>
<sequence length="592" mass="65878">MELNTILLAVMGESSTSFTGYLGGFLNLIGALGFFIFGMKMMSDGIQKVAGDRMRQILGAMTSNRFMGVMTGFLITAIVQSSSATTVMVVSFVNAGLLTLKQSIGVIMGANVGTTVTAWVISILGFKVKMSQMALPIIAIAFPMMFSNSKKLKDWADVLIGFAFLFLGLDALKNAVPTLSADQLSFLSDFTGHWYSPIIFVIIGTIVTVVVQSSSAAMALTLVLCNQGLIPFEIAAAMVLGENIGTTITANLAATVANFHAKRAARAHMIFNLFGVVWMLLVFQFFLKGIDWYMINYTDMGTPFAAVSDWMVDDNGEKISPVPMALSIFHTSFNILNVIIMIGFIPFIQKLVEQMIPAEEEEMDFHLEYINPHEILGAEASLIQAKKEIIRFGDIVSGVNDLVLQLLETDETESKTRKRLISKIRKIEDVTDQMEVELVSYLAKVSQNEAITKHSSNMIRSLLSIAHDFERIGDIYKSVTIIMERKYEEKIYLSDMQKQSMIKYLELEKNAFQIMKKNLQASDSNVDYEAANQAELAINKYRRQLRTEYLDQADKYSIPVSLAYNDLISVIERVGDHIHSVSESLDHSKEND</sequence>
<protein>
    <submittedName>
        <fullName evidence="8">Phosphate:Na+ symporter</fullName>
    </submittedName>
</protein>
<evidence type="ECO:0000256" key="5">
    <source>
        <dbReference type="ARBA" id="ARBA00023136"/>
    </source>
</evidence>
<accession>A0A315ZDF8</accession>
<keyword evidence="9" id="KW-1185">Reference proteome</keyword>
<dbReference type="InterPro" id="IPR004633">
    <property type="entry name" value="NaPi_cotrn-rel/YqeW-like"/>
</dbReference>
<dbReference type="AlphaFoldDB" id="A0A315ZDF8"/>
<dbReference type="InterPro" id="IPR038078">
    <property type="entry name" value="PhoU-like_sf"/>
</dbReference>
<comment type="caution">
    <text evidence="8">The sequence shown here is derived from an EMBL/GenBank/DDBJ whole genome shotgun (WGS) entry which is preliminary data.</text>
</comment>
<gene>
    <name evidence="8" type="ORF">BC781_102299</name>
</gene>
<feature type="domain" description="PhoU" evidence="7">
    <location>
        <begin position="390"/>
        <end position="477"/>
    </location>
</feature>
<evidence type="ECO:0000256" key="3">
    <source>
        <dbReference type="ARBA" id="ARBA00022692"/>
    </source>
</evidence>
<dbReference type="Gene3D" id="1.20.58.220">
    <property type="entry name" value="Phosphate transport system protein phou homolog 2, domain 2"/>
    <property type="match status" value="1"/>
</dbReference>
<evidence type="ECO:0000256" key="1">
    <source>
        <dbReference type="ARBA" id="ARBA00004651"/>
    </source>
</evidence>
<evidence type="ECO:0000313" key="8">
    <source>
        <dbReference type="EMBL" id="PWJ42754.1"/>
    </source>
</evidence>
<dbReference type="PANTHER" id="PTHR10010:SF46">
    <property type="entry name" value="SODIUM-DEPENDENT PHOSPHATE TRANSPORT PROTEIN 2B"/>
    <property type="match status" value="1"/>
</dbReference>
<dbReference type="Proteomes" id="UP000245535">
    <property type="component" value="Unassembled WGS sequence"/>
</dbReference>
<feature type="transmembrane region" description="Helical" evidence="6">
    <location>
        <begin position="155"/>
        <end position="172"/>
    </location>
</feature>
<dbReference type="SUPFAM" id="SSF109755">
    <property type="entry name" value="PhoU-like"/>
    <property type="match status" value="1"/>
</dbReference>
<organism evidence="8 9">
    <name type="scientific">Sediminitomix flava</name>
    <dbReference type="NCBI Taxonomy" id="379075"/>
    <lineage>
        <taxon>Bacteria</taxon>
        <taxon>Pseudomonadati</taxon>
        <taxon>Bacteroidota</taxon>
        <taxon>Cytophagia</taxon>
        <taxon>Cytophagales</taxon>
        <taxon>Flammeovirgaceae</taxon>
        <taxon>Sediminitomix</taxon>
    </lineage>
</organism>
<evidence type="ECO:0000259" key="7">
    <source>
        <dbReference type="Pfam" id="PF01895"/>
    </source>
</evidence>
<evidence type="ECO:0000256" key="6">
    <source>
        <dbReference type="SAM" id="Phobius"/>
    </source>
</evidence>
<feature type="transmembrane region" description="Helical" evidence="6">
    <location>
        <begin position="104"/>
        <end position="126"/>
    </location>
</feature>
<name>A0A315ZDF8_SEDFL</name>
<dbReference type="Pfam" id="PF01895">
    <property type="entry name" value="PhoU"/>
    <property type="match status" value="1"/>
</dbReference>
<dbReference type="PANTHER" id="PTHR10010">
    <property type="entry name" value="SOLUTE CARRIER FAMILY 34 SODIUM PHOSPHATE , MEMBER 2-RELATED"/>
    <property type="match status" value="1"/>
</dbReference>
<evidence type="ECO:0000256" key="4">
    <source>
        <dbReference type="ARBA" id="ARBA00022989"/>
    </source>
</evidence>
<feature type="transmembrane region" description="Helical" evidence="6">
    <location>
        <begin position="269"/>
        <end position="287"/>
    </location>
</feature>
<feature type="transmembrane region" description="Helical" evidence="6">
    <location>
        <begin position="328"/>
        <end position="348"/>
    </location>
</feature>
<keyword evidence="5 6" id="KW-0472">Membrane</keyword>